<dbReference type="AlphaFoldDB" id="A0A6C0E5N1"/>
<organism evidence="1">
    <name type="scientific">viral metagenome</name>
    <dbReference type="NCBI Taxonomy" id="1070528"/>
    <lineage>
        <taxon>unclassified sequences</taxon>
        <taxon>metagenomes</taxon>
        <taxon>organismal metagenomes</taxon>
    </lineage>
</organism>
<sequence>MSFDLNITNYTTAELEELFDLPNGYTLDLLELKNEKLKKNIISNKQIQEEIRPKILSFLEHAKKIILNGFRKLEQVGDKIETLHHTYQDVYNLDKTLQPSDTIADGGTFIIKKPPTPYGQSKPSEFYEGIINPLNNRILRKNVNIDTRFRSNYYSTVSSNFHVDLPFRFTQVVSMQLSAFEFPASFYAISKVFGNNFFFITIQNTEQLIEVPDGNYTHQSLMQYLNNTMQTFAFSSSPALSLLQYIYFTIDDEFNSGSGKMIVSLSDLYAGTEPVVFSLNFKTDRNGTEDRVNPLPLKLGWLFGFREGLYINNTVYVSEGLVDLKGPRYIYLVVDDFNNNVNDGFYGAFNSSILNKNILARISLQGTFFNLLSQNNLSLITYARQYFGPVDIQKLQIQLLDEYGRIIDLNNMDYSFCLTFQSIYDL</sequence>
<accession>A0A6C0E5N1</accession>
<protein>
    <submittedName>
        <fullName evidence="1">Uncharacterized protein</fullName>
    </submittedName>
</protein>
<name>A0A6C0E5N1_9ZZZZ</name>
<evidence type="ECO:0000313" key="1">
    <source>
        <dbReference type="EMBL" id="QHT22725.1"/>
    </source>
</evidence>
<reference evidence="1" key="1">
    <citation type="journal article" date="2020" name="Nature">
        <title>Giant virus diversity and host interactions through global metagenomics.</title>
        <authorList>
            <person name="Schulz F."/>
            <person name="Roux S."/>
            <person name="Paez-Espino D."/>
            <person name="Jungbluth S."/>
            <person name="Walsh D.A."/>
            <person name="Denef V.J."/>
            <person name="McMahon K.D."/>
            <person name="Konstantinidis K.T."/>
            <person name="Eloe-Fadrosh E.A."/>
            <person name="Kyrpides N.C."/>
            <person name="Woyke T."/>
        </authorList>
    </citation>
    <scope>NUCLEOTIDE SEQUENCE</scope>
    <source>
        <strain evidence="1">GVMAG-M-3300023179-114</strain>
    </source>
</reference>
<dbReference type="EMBL" id="MN739720">
    <property type="protein sequence ID" value="QHT22725.1"/>
    <property type="molecule type" value="Genomic_DNA"/>
</dbReference>
<proteinExistence type="predicted"/>